<dbReference type="CDD" id="cd00038">
    <property type="entry name" value="CAP_ED"/>
    <property type="match status" value="1"/>
</dbReference>
<accession>A0A2G3PP95</accession>
<dbReference type="InterPro" id="IPR000595">
    <property type="entry name" value="cNMP-bd_dom"/>
</dbReference>
<dbReference type="Proteomes" id="UP000225108">
    <property type="component" value="Unassembled WGS sequence"/>
</dbReference>
<comment type="caution">
    <text evidence="7">The sequence shown here is derived from an EMBL/GenBank/DDBJ whole genome shotgun (WGS) entry which is preliminary data.</text>
</comment>
<dbReference type="InterPro" id="IPR014710">
    <property type="entry name" value="RmlC-like_jellyroll"/>
</dbReference>
<dbReference type="SUPFAM" id="SSF51206">
    <property type="entry name" value="cAMP-binding domain-like"/>
    <property type="match status" value="1"/>
</dbReference>
<keyword evidence="3 5" id="KW-1133">Transmembrane helix</keyword>
<evidence type="ECO:0000256" key="3">
    <source>
        <dbReference type="ARBA" id="ARBA00022989"/>
    </source>
</evidence>
<evidence type="ECO:0000256" key="5">
    <source>
        <dbReference type="SAM" id="Phobius"/>
    </source>
</evidence>
<evidence type="ECO:0000313" key="8">
    <source>
        <dbReference type="Proteomes" id="UP000225108"/>
    </source>
</evidence>
<dbReference type="SMART" id="SM00100">
    <property type="entry name" value="cNMP"/>
    <property type="match status" value="1"/>
</dbReference>
<feature type="transmembrane region" description="Helical" evidence="5">
    <location>
        <begin position="77"/>
        <end position="98"/>
    </location>
</feature>
<evidence type="ECO:0000256" key="1">
    <source>
        <dbReference type="ARBA" id="ARBA00004370"/>
    </source>
</evidence>
<evidence type="ECO:0000259" key="6">
    <source>
        <dbReference type="PROSITE" id="PS50042"/>
    </source>
</evidence>
<dbReference type="InterPro" id="IPR006685">
    <property type="entry name" value="MscS_channel_2nd"/>
</dbReference>
<evidence type="ECO:0000313" key="7">
    <source>
        <dbReference type="EMBL" id="PHV66892.1"/>
    </source>
</evidence>
<feature type="domain" description="Cyclic nucleotide-binding" evidence="6">
    <location>
        <begin position="357"/>
        <end position="455"/>
    </location>
</feature>
<comment type="subcellular location">
    <subcellularLocation>
        <location evidence="1">Membrane</location>
    </subcellularLocation>
</comment>
<dbReference type="Gene3D" id="1.10.287.1260">
    <property type="match status" value="1"/>
</dbReference>
<dbReference type="Gene3D" id="2.60.120.10">
    <property type="entry name" value="Jelly Rolls"/>
    <property type="match status" value="1"/>
</dbReference>
<dbReference type="GO" id="GO:0016020">
    <property type="term" value="C:membrane"/>
    <property type="evidence" value="ECO:0007669"/>
    <property type="project" value="UniProtKB-SubCell"/>
</dbReference>
<dbReference type="InterPro" id="IPR018490">
    <property type="entry name" value="cNMP-bd_dom_sf"/>
</dbReference>
<dbReference type="EMBL" id="PEBD01000008">
    <property type="protein sequence ID" value="PHV66892.1"/>
    <property type="molecule type" value="Genomic_DNA"/>
</dbReference>
<dbReference type="InterPro" id="IPR023408">
    <property type="entry name" value="MscS_beta-dom_sf"/>
</dbReference>
<feature type="transmembrane region" description="Helical" evidence="5">
    <location>
        <begin position="143"/>
        <end position="173"/>
    </location>
</feature>
<dbReference type="GO" id="GO:0055085">
    <property type="term" value="P:transmembrane transport"/>
    <property type="evidence" value="ECO:0007669"/>
    <property type="project" value="InterPro"/>
</dbReference>
<keyword evidence="4 5" id="KW-0472">Membrane</keyword>
<feature type="transmembrane region" description="Helical" evidence="5">
    <location>
        <begin position="46"/>
        <end position="65"/>
    </location>
</feature>
<dbReference type="AlphaFoldDB" id="A0A2G3PP95"/>
<proteinExistence type="predicted"/>
<protein>
    <recommendedName>
        <fullName evidence="6">Cyclic nucleotide-binding domain-containing protein</fullName>
    </recommendedName>
</protein>
<evidence type="ECO:0000256" key="2">
    <source>
        <dbReference type="ARBA" id="ARBA00022692"/>
    </source>
</evidence>
<keyword evidence="2 5" id="KW-0812">Transmembrane</keyword>
<name>A0A2G3PP95_WILMA</name>
<feature type="transmembrane region" description="Helical" evidence="5">
    <location>
        <begin position="12"/>
        <end position="34"/>
    </location>
</feature>
<evidence type="ECO:0000256" key="4">
    <source>
        <dbReference type="ARBA" id="ARBA00023136"/>
    </source>
</evidence>
<feature type="transmembrane region" description="Helical" evidence="5">
    <location>
        <begin position="118"/>
        <end position="137"/>
    </location>
</feature>
<dbReference type="PANTHER" id="PTHR30566">
    <property type="entry name" value="YNAI-RELATED MECHANOSENSITIVE ION CHANNEL"/>
    <property type="match status" value="1"/>
</dbReference>
<dbReference type="Pfam" id="PF00027">
    <property type="entry name" value="cNMP_binding"/>
    <property type="match status" value="1"/>
</dbReference>
<gene>
    <name evidence="7" type="ORF">CSW57_11625</name>
</gene>
<dbReference type="InterPro" id="IPR010920">
    <property type="entry name" value="LSM_dom_sf"/>
</dbReference>
<sequence>MNELTDQEWFWPALAVVVGLPVLLLVLTEVHAFLVRRSSSYAKPVVLLRNYVLPLLALLLLIDQVDGADVDATWTRIIATVFGFLIILFVLSGANAVLFGEARAGSWRERLPSIFVDLGRLVLIVISLGVLFSWVWGTDVGGLFTALGVTSIVIGLALQNAVGPIIAGLLLLFEQPFRIGDWLDTAAARGRVVEVNWRAVHIDTGNGLQIIPNAMLATGSFTNLSRIQGPTFNSIATLQYSANDAPGMIASTLLEVARDLPLRNPRLDATVTDLGEAKYKVTVPVSAPAHEGPTRSTLLHRAWYASRRAGLHLDDAEYSLDGERDLVAAEMATIAPRLHIGTEDTEMIIQNSKVLQYCGGEVILRAKTVADHMLFIVTGSVALNVPTEDGGELGVGDLSAGEYLGMTALTRQKVIAGAHAVVDTTVIAVPRATLDPIVRRNPGLAQRLDEAIEVRRRLAGEALSQS</sequence>
<dbReference type="SUPFAM" id="SSF50182">
    <property type="entry name" value="Sm-like ribonucleoproteins"/>
    <property type="match status" value="1"/>
</dbReference>
<dbReference type="PANTHER" id="PTHR30566:SF25">
    <property type="entry name" value="INNER MEMBRANE PROTEIN"/>
    <property type="match status" value="1"/>
</dbReference>
<dbReference type="Gene3D" id="2.30.30.60">
    <property type="match status" value="1"/>
</dbReference>
<organism evidence="7 8">
    <name type="scientific">Williamsia marianensis</name>
    <dbReference type="NCBI Taxonomy" id="85044"/>
    <lineage>
        <taxon>Bacteria</taxon>
        <taxon>Bacillati</taxon>
        <taxon>Actinomycetota</taxon>
        <taxon>Actinomycetes</taxon>
        <taxon>Mycobacteriales</taxon>
        <taxon>Nocardiaceae</taxon>
        <taxon>Williamsia</taxon>
    </lineage>
</organism>
<dbReference type="PROSITE" id="PS50042">
    <property type="entry name" value="CNMP_BINDING_3"/>
    <property type="match status" value="1"/>
</dbReference>
<reference evidence="7 8" key="1">
    <citation type="submission" date="2017-10" db="EMBL/GenBank/DDBJ databases">
        <title>The draft genome sequence of Williamsia sp. BULT 1.1 isolated from the semi-arid grassland soils from South Africa.</title>
        <authorList>
            <person name="Kabwe M.H."/>
            <person name="Govender N."/>
            <person name="Mutseka Lunga P."/>
            <person name="Vikram S."/>
            <person name="Makhalanyane T.P."/>
        </authorList>
    </citation>
    <scope>NUCLEOTIDE SEQUENCE [LARGE SCALE GENOMIC DNA]</scope>
    <source>
        <strain evidence="7 8">BULT 1.1</strain>
    </source>
</reference>
<dbReference type="RefSeq" id="WP_099382898.1">
    <property type="nucleotide sequence ID" value="NZ_PEBD01000008.1"/>
</dbReference>
<dbReference type="Pfam" id="PF00924">
    <property type="entry name" value="MS_channel_2nd"/>
    <property type="match status" value="1"/>
</dbReference>